<evidence type="ECO:0000256" key="1">
    <source>
        <dbReference type="ARBA" id="ARBA00004141"/>
    </source>
</evidence>
<protein>
    <recommendedName>
        <fullName evidence="8">TRP C-terminal domain-containing protein</fullName>
    </recommendedName>
</protein>
<evidence type="ECO:0000256" key="4">
    <source>
        <dbReference type="ARBA" id="ARBA00023136"/>
    </source>
</evidence>
<dbReference type="Pfam" id="PF03619">
    <property type="entry name" value="Solute_trans_a"/>
    <property type="match status" value="1"/>
</dbReference>
<accession>A0ABN9W4N0</accession>
<evidence type="ECO:0000256" key="5">
    <source>
        <dbReference type="SAM" id="Phobius"/>
    </source>
</evidence>
<comment type="subcellular location">
    <subcellularLocation>
        <location evidence="1">Membrane</location>
        <topology evidence="1">Multi-pass membrane protein</topology>
    </subcellularLocation>
</comment>
<comment type="caution">
    <text evidence="6">The sequence shown here is derived from an EMBL/GenBank/DDBJ whole genome shotgun (WGS) entry which is preliminary data.</text>
</comment>
<dbReference type="EMBL" id="CAUYUJ010018139">
    <property type="protein sequence ID" value="CAK0880985.1"/>
    <property type="molecule type" value="Genomic_DNA"/>
</dbReference>
<evidence type="ECO:0000256" key="3">
    <source>
        <dbReference type="ARBA" id="ARBA00022989"/>
    </source>
</evidence>
<feature type="transmembrane region" description="Helical" evidence="5">
    <location>
        <begin position="109"/>
        <end position="130"/>
    </location>
</feature>
<keyword evidence="3 5" id="KW-1133">Transmembrane helix</keyword>
<gene>
    <name evidence="6" type="ORF">PCOR1329_LOCUS63973</name>
</gene>
<evidence type="ECO:0008006" key="8">
    <source>
        <dbReference type="Google" id="ProtNLM"/>
    </source>
</evidence>
<keyword evidence="4 5" id="KW-0472">Membrane</keyword>
<dbReference type="Proteomes" id="UP001189429">
    <property type="component" value="Unassembled WGS sequence"/>
</dbReference>
<feature type="transmembrane region" description="Helical" evidence="5">
    <location>
        <begin position="375"/>
        <end position="398"/>
    </location>
</feature>
<feature type="transmembrane region" description="Helical" evidence="5">
    <location>
        <begin position="46"/>
        <end position="69"/>
    </location>
</feature>
<feature type="transmembrane region" description="Helical" evidence="5">
    <location>
        <begin position="410"/>
        <end position="429"/>
    </location>
</feature>
<feature type="transmembrane region" description="Helical" evidence="5">
    <location>
        <begin position="333"/>
        <end position="354"/>
    </location>
</feature>
<keyword evidence="7" id="KW-1185">Reference proteome</keyword>
<reference evidence="6" key="1">
    <citation type="submission" date="2023-10" db="EMBL/GenBank/DDBJ databases">
        <authorList>
            <person name="Chen Y."/>
            <person name="Shah S."/>
            <person name="Dougan E. K."/>
            <person name="Thang M."/>
            <person name="Chan C."/>
        </authorList>
    </citation>
    <scope>NUCLEOTIDE SEQUENCE [LARGE SCALE GENOMIC DNA]</scope>
</reference>
<dbReference type="SMART" id="SM01417">
    <property type="entry name" value="Solute_trans_a"/>
    <property type="match status" value="1"/>
</dbReference>
<evidence type="ECO:0000313" key="6">
    <source>
        <dbReference type="EMBL" id="CAK0880985.1"/>
    </source>
</evidence>
<evidence type="ECO:0000313" key="7">
    <source>
        <dbReference type="Proteomes" id="UP001189429"/>
    </source>
</evidence>
<name>A0ABN9W4N0_9DINO</name>
<keyword evidence="2 5" id="KW-0812">Transmembrane</keyword>
<feature type="transmembrane region" description="Helical" evidence="5">
    <location>
        <begin position="290"/>
        <end position="313"/>
    </location>
</feature>
<sequence length="551" mass="61559">MYPVLIVLAFSATLLLRRKLFQRERQRRLHELRPGGLPLALLFQPYTFFLLVLVVCYSYLVCLFGELVVNYNWLDPTTFKLEVHFPKDAPGVGVLEDYAVPSWLRGLSVGAPLCVGATFAVTVAHLRLHLPQARGFEDHLRWFPSYSHDLAMQVVCLPLVYGVFALYSLYTMLSLVTGDAFSGSPSTSHQVLEEHWNLTVTSVQRTYETSFELADLYEAWALRAFGLLCFALVGRQISLETPTVKHIIDTVREHQARVACAQDQGILGDLTILNDPHKFLFMPLQQTSYIGIRVFVLTYAAKSAYMLTLGILQDQFEVELCGSRGRFPAACSFTDYVSGAAFLASCLAIYNIVVFEHNLKEILSKDRFRPFEKFLSVKIMVSIAFFQDAALSILLGSVLNYHTVQINLCYASLICCEVLALSVIVLAAWKPVDQDWPSWAKKQRPQMEEAAERRGQLADECGSAQQRHPAFLQRRQLTAGVPQTPAVGDELTAIIELRGDVRGDQGRALEDMINTLSATVRARYKPAALFRCRSLGLSSDASATPLSGAGW</sequence>
<dbReference type="InterPro" id="IPR005178">
    <property type="entry name" value="Ostalpha/TMEM184C"/>
</dbReference>
<organism evidence="6 7">
    <name type="scientific">Prorocentrum cordatum</name>
    <dbReference type="NCBI Taxonomy" id="2364126"/>
    <lineage>
        <taxon>Eukaryota</taxon>
        <taxon>Sar</taxon>
        <taxon>Alveolata</taxon>
        <taxon>Dinophyceae</taxon>
        <taxon>Prorocentrales</taxon>
        <taxon>Prorocentraceae</taxon>
        <taxon>Prorocentrum</taxon>
    </lineage>
</organism>
<proteinExistence type="predicted"/>
<evidence type="ECO:0000256" key="2">
    <source>
        <dbReference type="ARBA" id="ARBA00022692"/>
    </source>
</evidence>
<feature type="transmembrane region" description="Helical" evidence="5">
    <location>
        <begin position="150"/>
        <end position="170"/>
    </location>
</feature>